<dbReference type="EMBL" id="MU859190">
    <property type="protein sequence ID" value="KAK3950108.1"/>
    <property type="molecule type" value="Genomic_DNA"/>
</dbReference>
<evidence type="ECO:0000313" key="2">
    <source>
        <dbReference type="Proteomes" id="UP001303222"/>
    </source>
</evidence>
<reference evidence="1" key="1">
    <citation type="journal article" date="2023" name="Mol. Phylogenet. Evol.">
        <title>Genome-scale phylogeny and comparative genomics of the fungal order Sordariales.</title>
        <authorList>
            <person name="Hensen N."/>
            <person name="Bonometti L."/>
            <person name="Westerberg I."/>
            <person name="Brannstrom I.O."/>
            <person name="Guillou S."/>
            <person name="Cros-Aarteil S."/>
            <person name="Calhoun S."/>
            <person name="Haridas S."/>
            <person name="Kuo A."/>
            <person name="Mondo S."/>
            <person name="Pangilinan J."/>
            <person name="Riley R."/>
            <person name="LaButti K."/>
            <person name="Andreopoulos B."/>
            <person name="Lipzen A."/>
            <person name="Chen C."/>
            <person name="Yan M."/>
            <person name="Daum C."/>
            <person name="Ng V."/>
            <person name="Clum A."/>
            <person name="Steindorff A."/>
            <person name="Ohm R.A."/>
            <person name="Martin F."/>
            <person name="Silar P."/>
            <person name="Natvig D.O."/>
            <person name="Lalanne C."/>
            <person name="Gautier V."/>
            <person name="Ament-Velasquez S.L."/>
            <person name="Kruys A."/>
            <person name="Hutchinson M.I."/>
            <person name="Powell A.J."/>
            <person name="Barry K."/>
            <person name="Miller A.N."/>
            <person name="Grigoriev I.V."/>
            <person name="Debuchy R."/>
            <person name="Gladieux P."/>
            <person name="Hiltunen Thoren M."/>
            <person name="Johannesson H."/>
        </authorList>
    </citation>
    <scope>NUCLEOTIDE SEQUENCE</scope>
    <source>
        <strain evidence="1">CBS 626.80</strain>
    </source>
</reference>
<comment type="caution">
    <text evidence="1">The sequence shown here is derived from an EMBL/GenBank/DDBJ whole genome shotgun (WGS) entry which is preliminary data.</text>
</comment>
<feature type="non-terminal residue" evidence="1">
    <location>
        <position position="1"/>
    </location>
</feature>
<name>A0AAN6NTW7_9PEZI</name>
<evidence type="ECO:0000313" key="1">
    <source>
        <dbReference type="EMBL" id="KAK3950108.1"/>
    </source>
</evidence>
<reference evidence="1" key="2">
    <citation type="submission" date="2023-06" db="EMBL/GenBank/DDBJ databases">
        <authorList>
            <consortium name="Lawrence Berkeley National Laboratory"/>
            <person name="Mondo S.J."/>
            <person name="Hensen N."/>
            <person name="Bonometti L."/>
            <person name="Westerberg I."/>
            <person name="Brannstrom I.O."/>
            <person name="Guillou S."/>
            <person name="Cros-Aarteil S."/>
            <person name="Calhoun S."/>
            <person name="Haridas S."/>
            <person name="Kuo A."/>
            <person name="Pangilinan J."/>
            <person name="Riley R."/>
            <person name="Labutti K."/>
            <person name="Andreopoulos B."/>
            <person name="Lipzen A."/>
            <person name="Chen C."/>
            <person name="Yanf M."/>
            <person name="Daum C."/>
            <person name="Ng V."/>
            <person name="Clum A."/>
            <person name="Steindorff A."/>
            <person name="Ohm R."/>
            <person name="Martin F."/>
            <person name="Silar P."/>
            <person name="Natvig D."/>
            <person name="Lalanne C."/>
            <person name="Gautier V."/>
            <person name="Ament-Velasquez S.L."/>
            <person name="Kruys A."/>
            <person name="Hutchinson M.I."/>
            <person name="Powell A.J."/>
            <person name="Barry K."/>
            <person name="Miller A.N."/>
            <person name="Grigoriev I.V."/>
            <person name="Debuchy R."/>
            <person name="Gladieux P."/>
            <person name="Thoren M.H."/>
            <person name="Johannesson H."/>
        </authorList>
    </citation>
    <scope>NUCLEOTIDE SEQUENCE</scope>
    <source>
        <strain evidence="1">CBS 626.80</strain>
    </source>
</reference>
<organism evidence="1 2">
    <name type="scientific">Pseudoneurospora amorphoporcata</name>
    <dbReference type="NCBI Taxonomy" id="241081"/>
    <lineage>
        <taxon>Eukaryota</taxon>
        <taxon>Fungi</taxon>
        <taxon>Dikarya</taxon>
        <taxon>Ascomycota</taxon>
        <taxon>Pezizomycotina</taxon>
        <taxon>Sordariomycetes</taxon>
        <taxon>Sordariomycetidae</taxon>
        <taxon>Sordariales</taxon>
        <taxon>Sordariaceae</taxon>
        <taxon>Pseudoneurospora</taxon>
    </lineage>
</organism>
<gene>
    <name evidence="1" type="ORF">QBC32DRAFT_218161</name>
</gene>
<sequence>DCLSSLQTASRPICAAYVKALDRMSNQNQDGNPSRSSPGENPEKHCILRQFLHGCIQLPFDRLSAQENQTRVTTSFSRPTKQS</sequence>
<dbReference type="Proteomes" id="UP001303222">
    <property type="component" value="Unassembled WGS sequence"/>
</dbReference>
<keyword evidence="2" id="KW-1185">Reference proteome</keyword>
<protein>
    <submittedName>
        <fullName evidence="1">Uncharacterized protein</fullName>
    </submittedName>
</protein>
<dbReference type="AlphaFoldDB" id="A0AAN6NTW7"/>
<proteinExistence type="predicted"/>
<accession>A0AAN6NTW7</accession>